<evidence type="ECO:0000256" key="9">
    <source>
        <dbReference type="ARBA" id="ARBA00023136"/>
    </source>
</evidence>
<evidence type="ECO:0000256" key="2">
    <source>
        <dbReference type="ARBA" id="ARBA00008749"/>
    </source>
</evidence>
<keyword evidence="4" id="KW-0276">Fatty acid metabolism</keyword>
<gene>
    <name evidence="13" type="ORF">OMP39_05025</name>
</gene>
<evidence type="ECO:0000313" key="13">
    <source>
        <dbReference type="EMBL" id="UZD55945.1"/>
    </source>
</evidence>
<name>A0ABY6MVA9_9BURK</name>
<dbReference type="CDD" id="cd03505">
    <property type="entry name" value="Delta9-FADS-like"/>
    <property type="match status" value="1"/>
</dbReference>
<feature type="domain" description="Fatty acid desaturase" evidence="11">
    <location>
        <begin position="24"/>
        <end position="227"/>
    </location>
</feature>
<feature type="transmembrane region" description="Helical" evidence="10">
    <location>
        <begin position="23"/>
        <end position="46"/>
    </location>
</feature>
<evidence type="ECO:0000256" key="5">
    <source>
        <dbReference type="ARBA" id="ARBA00022989"/>
    </source>
</evidence>
<dbReference type="EMBL" id="CP110257">
    <property type="protein sequence ID" value="UZD55945.1"/>
    <property type="molecule type" value="Genomic_DNA"/>
</dbReference>
<comment type="similarity">
    <text evidence="2">Belongs to the fatty acid desaturase type 2 family.</text>
</comment>
<keyword evidence="3 10" id="KW-0812">Transmembrane</keyword>
<dbReference type="Proteomes" id="UP001163266">
    <property type="component" value="Chromosome"/>
</dbReference>
<dbReference type="InterPro" id="IPR015876">
    <property type="entry name" value="Acyl-CoA_DS"/>
</dbReference>
<evidence type="ECO:0000256" key="7">
    <source>
        <dbReference type="ARBA" id="ARBA00023004"/>
    </source>
</evidence>
<evidence type="ECO:0000256" key="8">
    <source>
        <dbReference type="ARBA" id="ARBA00023098"/>
    </source>
</evidence>
<dbReference type="PANTHER" id="PTHR11351:SF33">
    <property type="entry name" value="DELTA-9 FATTY ACID DESATURASE, DESA"/>
    <property type="match status" value="1"/>
</dbReference>
<evidence type="ECO:0000259" key="12">
    <source>
        <dbReference type="Pfam" id="PF01610"/>
    </source>
</evidence>
<comment type="subcellular location">
    <subcellularLocation>
        <location evidence="1">Membrane</location>
        <topology evidence="1">Multi-pass membrane protein</topology>
    </subcellularLocation>
</comment>
<dbReference type="InterPro" id="IPR002560">
    <property type="entry name" value="Transposase_DDE"/>
</dbReference>
<dbReference type="Pfam" id="PF00487">
    <property type="entry name" value="FA_desaturase"/>
    <property type="match status" value="1"/>
</dbReference>
<evidence type="ECO:0000256" key="1">
    <source>
        <dbReference type="ARBA" id="ARBA00004141"/>
    </source>
</evidence>
<keyword evidence="8" id="KW-0443">Lipid metabolism</keyword>
<feature type="transmembrane region" description="Helical" evidence="10">
    <location>
        <begin position="150"/>
        <end position="176"/>
    </location>
</feature>
<dbReference type="RefSeq" id="WP_264893698.1">
    <property type="nucleotide sequence ID" value="NZ_CP110257.1"/>
</dbReference>
<evidence type="ECO:0000259" key="11">
    <source>
        <dbReference type="Pfam" id="PF00487"/>
    </source>
</evidence>
<keyword evidence="5 10" id="KW-1133">Transmembrane helix</keyword>
<reference evidence="13" key="1">
    <citation type="submission" date="2022-10" db="EMBL/GenBank/DDBJ databases">
        <title>Complete genome sequence of Schlegelella aquatica LMG 23380.</title>
        <authorList>
            <person name="Musilova J."/>
            <person name="Kourilova X."/>
            <person name="Bezdicek M."/>
            <person name="Hermankova K."/>
            <person name="Obruca S."/>
            <person name="Sedlar K."/>
        </authorList>
    </citation>
    <scope>NUCLEOTIDE SEQUENCE</scope>
    <source>
        <strain evidence="13">LMG 23380</strain>
    </source>
</reference>
<proteinExistence type="inferred from homology"/>
<evidence type="ECO:0000256" key="6">
    <source>
        <dbReference type="ARBA" id="ARBA00023002"/>
    </source>
</evidence>
<dbReference type="EC" id="1.14.19.-" evidence="13"/>
<keyword evidence="9 10" id="KW-0472">Membrane</keyword>
<keyword evidence="6 13" id="KW-0560">Oxidoreductase</keyword>
<dbReference type="GO" id="GO:0016491">
    <property type="term" value="F:oxidoreductase activity"/>
    <property type="evidence" value="ECO:0007669"/>
    <property type="project" value="UniProtKB-KW"/>
</dbReference>
<keyword evidence="14" id="KW-1185">Reference proteome</keyword>
<dbReference type="InterPro" id="IPR005804">
    <property type="entry name" value="FA_desaturase_dom"/>
</dbReference>
<accession>A0ABY6MVA9</accession>
<sequence>MSEFSIVWDSLVDWLANGMADAAWWQIVLYTLALTHITIASVTIFLHRSQAHRALDLHPAVAHFFRFWLWMTTGMVTKEWVAIHRKHHAKCEREEDPHSPQVFGIRKVLLEGSELYRTEAKNQETLAKYGHNTPDDWIERHLYSRYTWQGVGLMLIINLALFGAVGLTVWAVQMLWIPVTAAGIINGIGHYWGYRNFEAADASTNIFPWGIVIGGEELHNNHHTYPTSAKLSVKKYEFDIGWLYIRTLELLGLAKVRKVPPMLKLGEVRPVPDAHTLEAIVAHRYELMARYGRALKAACRDELRALKDAGAENTAKWRQLRLAKRWLHRDEDRIPSHLREQIAHACAHSPALAKLVAMRAELRQLWTRTNVSAEQLVADLQAWCKRAEESGIAALQDFALKIKAAQPVRA</sequence>
<evidence type="ECO:0000256" key="10">
    <source>
        <dbReference type="SAM" id="Phobius"/>
    </source>
</evidence>
<protein>
    <submittedName>
        <fullName evidence="13">Fatty acid desaturase</fullName>
        <ecNumber evidence="13">1.14.19.-</ecNumber>
    </submittedName>
</protein>
<evidence type="ECO:0000313" key="14">
    <source>
        <dbReference type="Proteomes" id="UP001163266"/>
    </source>
</evidence>
<dbReference type="Pfam" id="PF01610">
    <property type="entry name" value="DDE_Tnp_ISL3"/>
    <property type="match status" value="1"/>
</dbReference>
<evidence type="ECO:0000256" key="4">
    <source>
        <dbReference type="ARBA" id="ARBA00022832"/>
    </source>
</evidence>
<feature type="domain" description="Transposase IS204/IS1001/IS1096/IS1165 DDE" evidence="12">
    <location>
        <begin position="280"/>
        <end position="404"/>
    </location>
</feature>
<evidence type="ECO:0000256" key="3">
    <source>
        <dbReference type="ARBA" id="ARBA00022692"/>
    </source>
</evidence>
<dbReference type="PANTHER" id="PTHR11351">
    <property type="entry name" value="ACYL-COA DESATURASE"/>
    <property type="match status" value="1"/>
</dbReference>
<keyword evidence="7" id="KW-0408">Iron</keyword>
<organism evidence="13 14">
    <name type="scientific">Caldimonas aquatica</name>
    <dbReference type="NCBI Taxonomy" id="376175"/>
    <lineage>
        <taxon>Bacteria</taxon>
        <taxon>Pseudomonadati</taxon>
        <taxon>Pseudomonadota</taxon>
        <taxon>Betaproteobacteria</taxon>
        <taxon>Burkholderiales</taxon>
        <taxon>Sphaerotilaceae</taxon>
        <taxon>Caldimonas</taxon>
    </lineage>
</organism>